<dbReference type="EMBL" id="UXUI01007615">
    <property type="protein sequence ID" value="VDD88385.1"/>
    <property type="molecule type" value="Genomic_DNA"/>
</dbReference>
<dbReference type="Proteomes" id="UP000274131">
    <property type="component" value="Unassembled WGS sequence"/>
</dbReference>
<dbReference type="SMART" id="SM00034">
    <property type="entry name" value="CLECT"/>
    <property type="match status" value="1"/>
</dbReference>
<dbReference type="WBParaSite" id="EVEC_0000382001-mRNA-1">
    <property type="protein sequence ID" value="EVEC_0000382001-mRNA-1"/>
    <property type="gene ID" value="EVEC_0000382001"/>
</dbReference>
<protein>
    <submittedName>
        <fullName evidence="5">C-type lectin domain-containing protein</fullName>
    </submittedName>
</protein>
<accession>A0A158QA11</accession>
<dbReference type="InterPro" id="IPR016186">
    <property type="entry name" value="C-type_lectin-like/link_sf"/>
</dbReference>
<evidence type="ECO:0000313" key="3">
    <source>
        <dbReference type="EMBL" id="VDD88385.1"/>
    </source>
</evidence>
<sequence>MSKTETGTGEILTSVSNRGFWSGHEKINGSWRWLDGTEDEGDRRCADTEGPSNERCYNELYKRYFLFEIVPASKNLRIFGEYPLHDDIFGAAVYFLLNCATVVVSKVKGKKSISFEDSQKYCYRHFRSRFLSISLVREFIFLHEQLYGSSRSEQPNVVIGSVERDFLRYLADANLKRTSVKYGELKFRLPHPKEGMNQTINHYIGFKKTKSGYLYDDERAAHYLSHSESRECHRFMMDQYIFSSCFTPANSICEYKSQVLFTDEKSVKRFACKKYFVSQETSGRQSVPTVFKINEKNETFKNVQRYCETMDSMLASFSSKTEFRTVQEAYAPANYWIGLKQVNEKWNWMDATTVNYTDWNKYNVTEEYDKKVDWSVAQGICIAYGSYLVWITSNDEQNFLNDFTESNPFWLFPLSYSGNWTLPTAEKSKFENWKAGEPDQRYLYGQLFFAYSEPGGWNATSPSFSAVIVCKYEKGQLHRRYPEEQYEVALNESRGSGRTSEVASKTKYTTQQSKESREPHASTVRQSEGGTLAFQALLFIAKD</sequence>
<dbReference type="Gene3D" id="3.10.100.10">
    <property type="entry name" value="Mannose-Binding Protein A, subunit A"/>
    <property type="match status" value="2"/>
</dbReference>
<dbReference type="Pfam" id="PF00059">
    <property type="entry name" value="Lectin_C"/>
    <property type="match status" value="2"/>
</dbReference>
<dbReference type="PROSITE" id="PS50041">
    <property type="entry name" value="C_TYPE_LECTIN_2"/>
    <property type="match status" value="2"/>
</dbReference>
<feature type="domain" description="C-type lectin" evidence="2">
    <location>
        <begin position="391"/>
        <end position="471"/>
    </location>
</feature>
<evidence type="ECO:0000313" key="5">
    <source>
        <dbReference type="WBParaSite" id="EVEC_0000382001-mRNA-1"/>
    </source>
</evidence>
<organism evidence="5">
    <name type="scientific">Enterobius vermicularis</name>
    <name type="common">Human pinworm</name>
    <dbReference type="NCBI Taxonomy" id="51028"/>
    <lineage>
        <taxon>Eukaryota</taxon>
        <taxon>Metazoa</taxon>
        <taxon>Ecdysozoa</taxon>
        <taxon>Nematoda</taxon>
        <taxon>Chromadorea</taxon>
        <taxon>Rhabditida</taxon>
        <taxon>Spirurina</taxon>
        <taxon>Oxyuridomorpha</taxon>
        <taxon>Oxyuroidea</taxon>
        <taxon>Oxyuridae</taxon>
        <taxon>Enterobius</taxon>
    </lineage>
</organism>
<keyword evidence="4" id="KW-1185">Reference proteome</keyword>
<feature type="compositionally biased region" description="Polar residues" evidence="1">
    <location>
        <begin position="493"/>
        <end position="513"/>
    </location>
</feature>
<reference evidence="3 4" key="2">
    <citation type="submission" date="2018-10" db="EMBL/GenBank/DDBJ databases">
        <authorList>
            <consortium name="Pathogen Informatics"/>
        </authorList>
    </citation>
    <scope>NUCLEOTIDE SEQUENCE [LARGE SCALE GENOMIC DNA]</scope>
</reference>
<name>A0A158QA11_ENTVE</name>
<feature type="domain" description="C-type lectin" evidence="2">
    <location>
        <begin position="291"/>
        <end position="390"/>
    </location>
</feature>
<gene>
    <name evidence="3" type="ORF">EVEC_LOCUS3528</name>
</gene>
<dbReference type="SUPFAM" id="SSF56436">
    <property type="entry name" value="C-type lectin-like"/>
    <property type="match status" value="2"/>
</dbReference>
<dbReference type="CDD" id="cd00037">
    <property type="entry name" value="CLECT"/>
    <property type="match status" value="2"/>
</dbReference>
<evidence type="ECO:0000313" key="4">
    <source>
        <dbReference type="Proteomes" id="UP000274131"/>
    </source>
</evidence>
<evidence type="ECO:0000256" key="1">
    <source>
        <dbReference type="SAM" id="MobiDB-lite"/>
    </source>
</evidence>
<reference evidence="5" key="1">
    <citation type="submission" date="2016-04" db="UniProtKB">
        <authorList>
            <consortium name="WormBaseParasite"/>
        </authorList>
    </citation>
    <scope>IDENTIFICATION</scope>
</reference>
<dbReference type="AlphaFoldDB" id="A0A158QA11"/>
<evidence type="ECO:0000259" key="2">
    <source>
        <dbReference type="PROSITE" id="PS50041"/>
    </source>
</evidence>
<dbReference type="PANTHER" id="PTHR22803">
    <property type="entry name" value="MANNOSE, PHOSPHOLIPASE, LECTIN RECEPTOR RELATED"/>
    <property type="match status" value="1"/>
</dbReference>
<dbReference type="InterPro" id="IPR050111">
    <property type="entry name" value="C-type_lectin/snaclec_domain"/>
</dbReference>
<proteinExistence type="predicted"/>
<dbReference type="InterPro" id="IPR016187">
    <property type="entry name" value="CTDL_fold"/>
</dbReference>
<dbReference type="InterPro" id="IPR001304">
    <property type="entry name" value="C-type_lectin-like"/>
</dbReference>
<feature type="region of interest" description="Disordered" evidence="1">
    <location>
        <begin position="491"/>
        <end position="526"/>
    </location>
</feature>
<dbReference type="OrthoDB" id="5877732at2759"/>